<accession>A0ABV6UQ27</accession>
<proteinExistence type="predicted"/>
<sequence length="53" mass="6019">MTNQTLDFVLAASTTTGFHPGVTFFALWAVIIGAVIGVPIYVIRQRRERRDRR</sequence>
<keyword evidence="1" id="KW-0472">Membrane</keyword>
<dbReference type="Proteomes" id="UP001592528">
    <property type="component" value="Unassembled WGS sequence"/>
</dbReference>
<comment type="caution">
    <text evidence="2">The sequence shown here is derived from an EMBL/GenBank/DDBJ whole genome shotgun (WGS) entry which is preliminary data.</text>
</comment>
<keyword evidence="3" id="KW-1185">Reference proteome</keyword>
<organism evidence="2 3">
    <name type="scientific">Streptacidiphilus cavernicola</name>
    <dbReference type="NCBI Taxonomy" id="3342716"/>
    <lineage>
        <taxon>Bacteria</taxon>
        <taxon>Bacillati</taxon>
        <taxon>Actinomycetota</taxon>
        <taxon>Actinomycetes</taxon>
        <taxon>Kitasatosporales</taxon>
        <taxon>Streptomycetaceae</taxon>
        <taxon>Streptacidiphilus</taxon>
    </lineage>
</organism>
<protein>
    <recommendedName>
        <fullName evidence="4">LapA family protein</fullName>
    </recommendedName>
</protein>
<dbReference type="RefSeq" id="WP_157623788.1">
    <property type="nucleotide sequence ID" value="NZ_JBHEZZ010000010.1"/>
</dbReference>
<keyword evidence="1" id="KW-1133">Transmembrane helix</keyword>
<gene>
    <name evidence="2" type="ORF">ACEZDJ_19815</name>
</gene>
<name>A0ABV6UQ27_9ACTN</name>
<evidence type="ECO:0000313" key="2">
    <source>
        <dbReference type="EMBL" id="MFC1403541.1"/>
    </source>
</evidence>
<feature type="transmembrane region" description="Helical" evidence="1">
    <location>
        <begin position="22"/>
        <end position="43"/>
    </location>
</feature>
<evidence type="ECO:0000313" key="3">
    <source>
        <dbReference type="Proteomes" id="UP001592528"/>
    </source>
</evidence>
<dbReference type="EMBL" id="JBHEZZ010000010">
    <property type="protein sequence ID" value="MFC1403541.1"/>
    <property type="molecule type" value="Genomic_DNA"/>
</dbReference>
<reference evidence="2 3" key="1">
    <citation type="submission" date="2024-09" db="EMBL/GenBank/DDBJ databases">
        <authorList>
            <person name="Lee S.D."/>
        </authorList>
    </citation>
    <scope>NUCLEOTIDE SEQUENCE [LARGE SCALE GENOMIC DNA]</scope>
    <source>
        <strain evidence="2 3">N1-5</strain>
    </source>
</reference>
<evidence type="ECO:0000256" key="1">
    <source>
        <dbReference type="SAM" id="Phobius"/>
    </source>
</evidence>
<keyword evidence="1" id="KW-0812">Transmembrane</keyword>
<evidence type="ECO:0008006" key="4">
    <source>
        <dbReference type="Google" id="ProtNLM"/>
    </source>
</evidence>